<accession>A0AAE1Y422</accession>
<dbReference type="PANTHER" id="PTHR31286">
    <property type="entry name" value="GLYCINE-RICH CELL WALL STRUCTURAL PROTEIN 1.8-LIKE"/>
    <property type="match status" value="1"/>
</dbReference>
<comment type="caution">
    <text evidence="1">The sequence shown here is derived from an EMBL/GenBank/DDBJ whole genome shotgun (WGS) entry which is preliminary data.</text>
</comment>
<sequence>MDIKITKDGHFLFCFNHVIDKERVLEGCPWNFDKDTLILRDVGKDENPKLVDLDWCASHVHIHNLPIRKMKMTKEVVEYIGNHMGNFVDVAHMDSHWNLSSSLKMRVLLNVRKPLM</sequence>
<evidence type="ECO:0008006" key="3">
    <source>
        <dbReference type="Google" id="ProtNLM"/>
    </source>
</evidence>
<reference evidence="1" key="1">
    <citation type="submission" date="2020-06" db="EMBL/GenBank/DDBJ databases">
        <authorList>
            <person name="Li T."/>
            <person name="Hu X."/>
            <person name="Zhang T."/>
            <person name="Song X."/>
            <person name="Zhang H."/>
            <person name="Dai N."/>
            <person name="Sheng W."/>
            <person name="Hou X."/>
            <person name="Wei L."/>
        </authorList>
    </citation>
    <scope>NUCLEOTIDE SEQUENCE</scope>
    <source>
        <strain evidence="1">3651</strain>
        <tissue evidence="1">Leaf</tissue>
    </source>
</reference>
<keyword evidence="2" id="KW-1185">Reference proteome</keyword>
<dbReference type="InterPro" id="IPR040256">
    <property type="entry name" value="At4g02000-like"/>
</dbReference>
<dbReference type="Proteomes" id="UP001293254">
    <property type="component" value="Unassembled WGS sequence"/>
</dbReference>
<protein>
    <recommendedName>
        <fullName evidence="3">DUF4283 domain-containing protein</fullName>
    </recommendedName>
</protein>
<organism evidence="1 2">
    <name type="scientific">Sesamum alatum</name>
    <dbReference type="NCBI Taxonomy" id="300844"/>
    <lineage>
        <taxon>Eukaryota</taxon>
        <taxon>Viridiplantae</taxon>
        <taxon>Streptophyta</taxon>
        <taxon>Embryophyta</taxon>
        <taxon>Tracheophyta</taxon>
        <taxon>Spermatophyta</taxon>
        <taxon>Magnoliopsida</taxon>
        <taxon>eudicotyledons</taxon>
        <taxon>Gunneridae</taxon>
        <taxon>Pentapetalae</taxon>
        <taxon>asterids</taxon>
        <taxon>lamiids</taxon>
        <taxon>Lamiales</taxon>
        <taxon>Pedaliaceae</taxon>
        <taxon>Sesamum</taxon>
    </lineage>
</organism>
<name>A0AAE1Y422_9LAMI</name>
<gene>
    <name evidence="1" type="ORF">Salat_1908300</name>
</gene>
<dbReference type="EMBL" id="JACGWO010000007">
    <property type="protein sequence ID" value="KAK4423255.1"/>
    <property type="molecule type" value="Genomic_DNA"/>
</dbReference>
<reference evidence="1" key="2">
    <citation type="journal article" date="2024" name="Plant">
        <title>Genomic evolution and insights into agronomic trait innovations of Sesamum species.</title>
        <authorList>
            <person name="Miao H."/>
            <person name="Wang L."/>
            <person name="Qu L."/>
            <person name="Liu H."/>
            <person name="Sun Y."/>
            <person name="Le M."/>
            <person name="Wang Q."/>
            <person name="Wei S."/>
            <person name="Zheng Y."/>
            <person name="Lin W."/>
            <person name="Duan Y."/>
            <person name="Cao H."/>
            <person name="Xiong S."/>
            <person name="Wang X."/>
            <person name="Wei L."/>
            <person name="Li C."/>
            <person name="Ma Q."/>
            <person name="Ju M."/>
            <person name="Zhao R."/>
            <person name="Li G."/>
            <person name="Mu C."/>
            <person name="Tian Q."/>
            <person name="Mei H."/>
            <person name="Zhang T."/>
            <person name="Gao T."/>
            <person name="Zhang H."/>
        </authorList>
    </citation>
    <scope>NUCLEOTIDE SEQUENCE</scope>
    <source>
        <strain evidence="1">3651</strain>
    </source>
</reference>
<evidence type="ECO:0000313" key="2">
    <source>
        <dbReference type="Proteomes" id="UP001293254"/>
    </source>
</evidence>
<dbReference type="PANTHER" id="PTHR31286:SF153">
    <property type="entry name" value="DUF4283 DOMAIN PROTEIN"/>
    <property type="match status" value="1"/>
</dbReference>
<evidence type="ECO:0000313" key="1">
    <source>
        <dbReference type="EMBL" id="KAK4423255.1"/>
    </source>
</evidence>
<dbReference type="AlphaFoldDB" id="A0AAE1Y422"/>
<proteinExistence type="predicted"/>